<proteinExistence type="predicted"/>
<dbReference type="AlphaFoldDB" id="A0A438I2W8"/>
<organism evidence="2 3">
    <name type="scientific">Vitis vinifera</name>
    <name type="common">Grape</name>
    <dbReference type="NCBI Taxonomy" id="29760"/>
    <lineage>
        <taxon>Eukaryota</taxon>
        <taxon>Viridiplantae</taxon>
        <taxon>Streptophyta</taxon>
        <taxon>Embryophyta</taxon>
        <taxon>Tracheophyta</taxon>
        <taxon>Spermatophyta</taxon>
        <taxon>Magnoliopsida</taxon>
        <taxon>eudicotyledons</taxon>
        <taxon>Gunneridae</taxon>
        <taxon>Pentapetalae</taxon>
        <taxon>rosids</taxon>
        <taxon>Vitales</taxon>
        <taxon>Vitaceae</taxon>
        <taxon>Viteae</taxon>
        <taxon>Vitis</taxon>
    </lineage>
</organism>
<name>A0A438I2W8_VITVI</name>
<sequence length="190" mass="21309">MHNRNFIGRIKINGEWVTEKSEIATKIVHYFKLLLLELVGEWRPSINGLLLKSLSNEKEVFKALMDLNRDKPPGPNGGVEDLKDFRPGDPLSPYLFALVMEALSSLLRRVVESGFISGFKVRGGGGDGVLISHLLFVDDTLLFSDPCPDQLTYLAWVLLWFETSSGLKINLSKSELIPIGDVPNVEEQLW</sequence>
<dbReference type="EMBL" id="QGNW01000149">
    <property type="protein sequence ID" value="RVW91032.1"/>
    <property type="molecule type" value="Genomic_DNA"/>
</dbReference>
<dbReference type="Proteomes" id="UP000288805">
    <property type="component" value="Unassembled WGS sequence"/>
</dbReference>
<dbReference type="InterPro" id="IPR000477">
    <property type="entry name" value="RT_dom"/>
</dbReference>
<feature type="domain" description="Reverse transcriptase" evidence="1">
    <location>
        <begin position="86"/>
        <end position="177"/>
    </location>
</feature>
<evidence type="ECO:0000259" key="1">
    <source>
        <dbReference type="Pfam" id="PF00078"/>
    </source>
</evidence>
<evidence type="ECO:0000313" key="2">
    <source>
        <dbReference type="EMBL" id="RVW91032.1"/>
    </source>
</evidence>
<gene>
    <name evidence="2" type="ORF">CK203_039973</name>
</gene>
<accession>A0A438I2W8</accession>
<comment type="caution">
    <text evidence="2">The sequence shown here is derived from an EMBL/GenBank/DDBJ whole genome shotgun (WGS) entry which is preliminary data.</text>
</comment>
<evidence type="ECO:0000313" key="3">
    <source>
        <dbReference type="Proteomes" id="UP000288805"/>
    </source>
</evidence>
<reference evidence="2 3" key="1">
    <citation type="journal article" date="2018" name="PLoS Genet.">
        <title>Population sequencing reveals clonal diversity and ancestral inbreeding in the grapevine cultivar Chardonnay.</title>
        <authorList>
            <person name="Roach M.J."/>
            <person name="Johnson D.L."/>
            <person name="Bohlmann J."/>
            <person name="van Vuuren H.J."/>
            <person name="Jones S.J."/>
            <person name="Pretorius I.S."/>
            <person name="Schmidt S.A."/>
            <person name="Borneman A.R."/>
        </authorList>
    </citation>
    <scope>NUCLEOTIDE SEQUENCE [LARGE SCALE GENOMIC DNA]</scope>
    <source>
        <strain evidence="3">cv. Chardonnay</strain>
        <tissue evidence="2">Leaf</tissue>
    </source>
</reference>
<dbReference type="Pfam" id="PF00078">
    <property type="entry name" value="RVT_1"/>
    <property type="match status" value="1"/>
</dbReference>
<protein>
    <recommendedName>
        <fullName evidence="1">Reverse transcriptase domain-containing protein</fullName>
    </recommendedName>
</protein>